<comment type="caution">
    <text evidence="13">The sequence shown here is derived from an EMBL/GenBank/DDBJ whole genome shotgun (WGS) entry which is preliminary data.</text>
</comment>
<reference evidence="14" key="2">
    <citation type="submission" date="2017-01" db="EMBL/GenBank/DDBJ databases">
        <title>Genome sequencing and annotation of Geobacillus sp. 1017, a Hydrocarbon-Oxidizing Thermophilic Bacterium Isolated from a Heavy Oil Reservoir (China).</title>
        <authorList>
            <person name="Kadnikov V.V."/>
            <person name="Mardanov A.V."/>
            <person name="Poltaraus A.B."/>
            <person name="Sokolova D.S."/>
            <person name="Semenova E.M."/>
            <person name="Ravin N.V."/>
            <person name="Tourova T.P."/>
            <person name="Nazina T.N."/>
        </authorList>
    </citation>
    <scope>NUCLEOTIDE SEQUENCE [LARGE SCALE GENOMIC DNA]</scope>
    <source>
        <strain evidence="14">1017</strain>
    </source>
</reference>
<dbReference type="Proteomes" id="UP000186030">
    <property type="component" value="Unassembled WGS sequence"/>
</dbReference>
<feature type="modified residue" description="N6-(pyridoxal phosphate)lysine" evidence="10">
    <location>
        <position position="237"/>
    </location>
</feature>
<evidence type="ECO:0000256" key="7">
    <source>
        <dbReference type="ARBA" id="ARBA00022756"/>
    </source>
</evidence>
<sequence>MKTELTAQLHEWEQKAQKRQLRRAEASGATVILNGKPMLNLASNNYLGLADDQRLIEAGCEAMRAYGAGAGASRLVVGNHPLYERAEAALKQWKKAEAALIFNSGYTANIGVLTALIGRDDLVFSDKLNHASLIDGIRLSKAACFRYRHNDIDQLESLLKQSPPAKRKWIVTDAVFSMDGDMAPLKELVELKRRYRAVLLVDEAHSGGVFGPNGEGLLHHFGLEKEEDVIAIGTFSKALGSFGAYVTGEPWLVDYLINSARSLIFTTALPPSVLAANEAAIHIVQAEPKRRERLHALSERFRTKLKRLGFDTGGSETPIVPVIVGPNDRAVAMSEQLQEAGIAAVAIRPPTVPEGTARIRFSITAAMTEEDIDMAVDCIALAGKRIGLIS</sequence>
<keyword evidence="8 10" id="KW-0663">Pyridoxal phosphate</keyword>
<evidence type="ECO:0000256" key="2">
    <source>
        <dbReference type="ARBA" id="ARBA00002513"/>
    </source>
</evidence>
<comment type="similarity">
    <text evidence="4 11">Belongs to the class-II pyridoxal-phosphate-dependent aminotransferase family. BioF subfamily.</text>
</comment>
<evidence type="ECO:0000256" key="9">
    <source>
        <dbReference type="ARBA" id="ARBA00047715"/>
    </source>
</evidence>
<dbReference type="SUPFAM" id="SSF53383">
    <property type="entry name" value="PLP-dependent transferases"/>
    <property type="match status" value="1"/>
</dbReference>
<dbReference type="UniPathway" id="UPA00078"/>
<dbReference type="EC" id="2.3.1.47" evidence="11"/>
<evidence type="ECO:0000256" key="4">
    <source>
        <dbReference type="ARBA" id="ARBA00010008"/>
    </source>
</evidence>
<dbReference type="InterPro" id="IPR015421">
    <property type="entry name" value="PyrdxlP-dep_Trfase_major"/>
</dbReference>
<dbReference type="InterPro" id="IPR015422">
    <property type="entry name" value="PyrdxlP-dep_Trfase_small"/>
</dbReference>
<evidence type="ECO:0000256" key="8">
    <source>
        <dbReference type="ARBA" id="ARBA00022898"/>
    </source>
</evidence>
<dbReference type="InterPro" id="IPR004723">
    <property type="entry name" value="AONS_Archaea/Proteobacteria"/>
</dbReference>
<dbReference type="RefSeq" id="WP_074043688.1">
    <property type="nucleotide sequence ID" value="NZ_MQMG01000020.1"/>
</dbReference>
<dbReference type="Pfam" id="PF00155">
    <property type="entry name" value="Aminotran_1_2"/>
    <property type="match status" value="1"/>
</dbReference>
<evidence type="ECO:0000256" key="6">
    <source>
        <dbReference type="ARBA" id="ARBA00022679"/>
    </source>
</evidence>
<proteinExistence type="inferred from homology"/>
<comment type="function">
    <text evidence="2 11">Catalyzes the decarboxylative condensation of pimeloyl-[acyl-carrier protein] and L-alanine to produce 8-amino-7-oxononanoate (AON), [acyl-carrier protein], and carbon dioxide.</text>
</comment>
<dbReference type="NCBIfam" id="TIGR00858">
    <property type="entry name" value="bioF"/>
    <property type="match status" value="1"/>
</dbReference>
<dbReference type="PROSITE" id="PS00599">
    <property type="entry name" value="AA_TRANSFER_CLASS_2"/>
    <property type="match status" value="1"/>
</dbReference>
<dbReference type="Gene3D" id="3.90.1150.10">
    <property type="entry name" value="Aspartate Aminotransferase, domain 1"/>
    <property type="match status" value="1"/>
</dbReference>
<dbReference type="InterPro" id="IPR015424">
    <property type="entry name" value="PyrdxlP-dep_Trfase"/>
</dbReference>
<dbReference type="Gene3D" id="3.40.640.10">
    <property type="entry name" value="Type I PLP-dependent aspartate aminotransferase-like (Major domain)"/>
    <property type="match status" value="1"/>
</dbReference>
<dbReference type="GO" id="GO:0030170">
    <property type="term" value="F:pyridoxal phosphate binding"/>
    <property type="evidence" value="ECO:0007669"/>
    <property type="project" value="InterPro"/>
</dbReference>
<evidence type="ECO:0000256" key="10">
    <source>
        <dbReference type="PIRSR" id="PIRSR604723-51"/>
    </source>
</evidence>
<comment type="subunit">
    <text evidence="5 11">Homodimer.</text>
</comment>
<dbReference type="GO" id="GO:0008710">
    <property type="term" value="F:8-amino-7-oxononanoate synthase activity"/>
    <property type="evidence" value="ECO:0007669"/>
    <property type="project" value="UniProtKB-UniRule"/>
</dbReference>
<dbReference type="GO" id="GO:0009102">
    <property type="term" value="P:biotin biosynthetic process"/>
    <property type="evidence" value="ECO:0007669"/>
    <property type="project" value="UniProtKB-UniRule"/>
</dbReference>
<dbReference type="CDD" id="cd06454">
    <property type="entry name" value="KBL_like"/>
    <property type="match status" value="1"/>
</dbReference>
<evidence type="ECO:0000313" key="13">
    <source>
        <dbReference type="EMBL" id="OKO93608.1"/>
    </source>
</evidence>
<evidence type="ECO:0000256" key="3">
    <source>
        <dbReference type="ARBA" id="ARBA00004746"/>
    </source>
</evidence>
<name>A0A1Q5T008_9BACL</name>
<evidence type="ECO:0000256" key="11">
    <source>
        <dbReference type="RuleBase" id="RU003693"/>
    </source>
</evidence>
<evidence type="ECO:0000259" key="12">
    <source>
        <dbReference type="Pfam" id="PF00155"/>
    </source>
</evidence>
<comment type="catalytic activity">
    <reaction evidence="9 11">
        <text>6-carboxyhexanoyl-[ACP] + L-alanine + H(+) = (8S)-8-amino-7-oxononanoate + holo-[ACP] + CO2</text>
        <dbReference type="Rhea" id="RHEA:42288"/>
        <dbReference type="Rhea" id="RHEA-COMP:9685"/>
        <dbReference type="Rhea" id="RHEA-COMP:9955"/>
        <dbReference type="ChEBI" id="CHEBI:15378"/>
        <dbReference type="ChEBI" id="CHEBI:16526"/>
        <dbReference type="ChEBI" id="CHEBI:57972"/>
        <dbReference type="ChEBI" id="CHEBI:64479"/>
        <dbReference type="ChEBI" id="CHEBI:78846"/>
        <dbReference type="ChEBI" id="CHEBI:149468"/>
        <dbReference type="EC" id="2.3.1.47"/>
    </reaction>
</comment>
<dbReference type="PANTHER" id="PTHR13693">
    <property type="entry name" value="CLASS II AMINOTRANSFERASE/8-AMINO-7-OXONONANOATE SYNTHASE"/>
    <property type="match status" value="1"/>
</dbReference>
<dbReference type="EMBL" id="MQMG01000020">
    <property type="protein sequence ID" value="OKO93608.1"/>
    <property type="molecule type" value="Genomic_DNA"/>
</dbReference>
<gene>
    <name evidence="13" type="ORF">BRO54_1840</name>
</gene>
<accession>A0A1Q5T008</accession>
<dbReference type="AlphaFoldDB" id="A0A1Q5T008"/>
<dbReference type="InterPro" id="IPR004839">
    <property type="entry name" value="Aminotransferase_I/II_large"/>
</dbReference>
<reference evidence="13 14" key="1">
    <citation type="submission" date="2016-11" db="EMBL/GenBank/DDBJ databases">
        <authorList>
            <person name="Kadnikov V."/>
            <person name="Nazina T."/>
        </authorList>
    </citation>
    <scope>NUCLEOTIDE SEQUENCE [LARGE SCALE GENOMIC DNA]</scope>
    <source>
        <strain evidence="13 14">1017</strain>
    </source>
</reference>
<comment type="pathway">
    <text evidence="3 11">Cofactor biosynthesis; biotin biosynthesis.</text>
</comment>
<feature type="domain" description="Aminotransferase class I/classII large" evidence="12">
    <location>
        <begin position="37"/>
        <end position="378"/>
    </location>
</feature>
<evidence type="ECO:0000256" key="1">
    <source>
        <dbReference type="ARBA" id="ARBA00001933"/>
    </source>
</evidence>
<protein>
    <recommendedName>
        <fullName evidence="11">8-amino-7-ketopelargonate synthase</fullName>
        <ecNumber evidence="11">2.3.1.47</ecNumber>
    </recommendedName>
</protein>
<dbReference type="InterPro" id="IPR050087">
    <property type="entry name" value="AON_synthase_class-II"/>
</dbReference>
<comment type="cofactor">
    <cofactor evidence="1 10 11">
        <name>pyridoxal 5'-phosphate</name>
        <dbReference type="ChEBI" id="CHEBI:597326"/>
    </cofactor>
</comment>
<keyword evidence="7" id="KW-0093">Biotin biosynthesis</keyword>
<evidence type="ECO:0000313" key="14">
    <source>
        <dbReference type="Proteomes" id="UP000186030"/>
    </source>
</evidence>
<evidence type="ECO:0000256" key="5">
    <source>
        <dbReference type="ARBA" id="ARBA00011738"/>
    </source>
</evidence>
<keyword evidence="6 11" id="KW-0808">Transferase</keyword>
<dbReference type="InterPro" id="IPR001917">
    <property type="entry name" value="Aminotrans_II_pyridoxalP_BS"/>
</dbReference>
<organism evidence="13 14">
    <name type="scientific">Geobacillus proteiniphilus</name>
    <dbReference type="NCBI Taxonomy" id="860353"/>
    <lineage>
        <taxon>Bacteria</taxon>
        <taxon>Bacillati</taxon>
        <taxon>Bacillota</taxon>
        <taxon>Bacilli</taxon>
        <taxon>Bacillales</taxon>
        <taxon>Anoxybacillaceae</taxon>
        <taxon>Geobacillus</taxon>
    </lineage>
</organism>
<dbReference type="PANTHER" id="PTHR13693:SF100">
    <property type="entry name" value="8-AMINO-7-OXONONANOATE SYNTHASE"/>
    <property type="match status" value="1"/>
</dbReference>